<gene>
    <name evidence="1" type="ORF">JJN12_00870</name>
</gene>
<name>A0ABS1IWR9_9FIRM</name>
<dbReference type="EMBL" id="JAEPRJ010000001">
    <property type="protein sequence ID" value="MBK5896341.1"/>
    <property type="molecule type" value="Genomic_DNA"/>
</dbReference>
<sequence length="610" mass="64690">MKNKFLAMFLAGTVAFGSFSVLSPREEAKAAIAFLYDKSSPNSMLTLRKAKEVYIGQKKLDIDYSIGGRTSGVKGSWKSSNKNAATVSKDGVVTAKKPGLTVISFTYTVNKKQITIKCKVNVNSGVDSLSIAGTGRFDGTMLTDSIIQFKSVSKAGSNELKLSPGRKQTYGIFYDLFADEACTIPASSDIATITSSGFLVAGHAATKVYVRASVKSSRNAAPSVKSNVIGVDIKDRTPATTQAAVKEIVVENMEAPLATLSDSGMKAEVRYKLLDQYGNDVTRDVRFAGKTSAVWEGNKPVNLVADGKFLIDLEPNQTVGYVGRLNITYGGATPITKEVQIKIGNPSYIKELQIMGIYKRTLTGYVKVMDNNTFLTAGTVINSFGGTSSLNTIPESYYVLVRARDSAGNSIYNAGIPQSKISLVITGNTGLMLDTADGKLQTISPVTVDGETFLTYPLKAAVLTTGTVNIRAVAVGGMANNAMDSKVSEGASVGSLEISGGGVVGKENLINFTLKNASNTVVTRYEEVLSTLGLNDNGAGKVYIMPGSNILSSDNGSYFYFSKNAQTGMAELYYMPFATALKGASVSAETITVLKGTPASKTWALVVKAQ</sequence>
<dbReference type="Gene3D" id="2.60.40.1080">
    <property type="match status" value="1"/>
</dbReference>
<accession>A0ABS1IWR9</accession>
<organism evidence="1 2">
    <name type="scientific">Catonella massiliensis</name>
    <dbReference type="NCBI Taxonomy" id="2799636"/>
    <lineage>
        <taxon>Bacteria</taxon>
        <taxon>Bacillati</taxon>
        <taxon>Bacillota</taxon>
        <taxon>Clostridia</taxon>
        <taxon>Lachnospirales</taxon>
        <taxon>Lachnospiraceae</taxon>
        <taxon>Catonella</taxon>
    </lineage>
</organism>
<protein>
    <recommendedName>
        <fullName evidence="3">BIG2 domain-containing protein</fullName>
    </recommendedName>
</protein>
<keyword evidence="2" id="KW-1185">Reference proteome</keyword>
<comment type="caution">
    <text evidence="1">The sequence shown here is derived from an EMBL/GenBank/DDBJ whole genome shotgun (WGS) entry which is preliminary data.</text>
</comment>
<dbReference type="SUPFAM" id="SSF49373">
    <property type="entry name" value="Invasin/intimin cell-adhesion fragments"/>
    <property type="match status" value="1"/>
</dbReference>
<evidence type="ECO:0008006" key="3">
    <source>
        <dbReference type="Google" id="ProtNLM"/>
    </source>
</evidence>
<reference evidence="1 2" key="1">
    <citation type="submission" date="2021-01" db="EMBL/GenBank/DDBJ databases">
        <title>Isolation and description of Catonella massiliensis sp. nov., a novel Catonella species, isolated from a stable periodontitis subject.</title>
        <authorList>
            <person name="Antezack A."/>
            <person name="Boxberger M."/>
            <person name="La Scola B."/>
            <person name="Monnet-Corti V."/>
        </authorList>
    </citation>
    <scope>NUCLEOTIDE SEQUENCE [LARGE SCALE GENOMIC DNA]</scope>
    <source>
        <strain evidence="1 2">Marseille-Q4567</strain>
    </source>
</reference>
<dbReference type="InterPro" id="IPR008964">
    <property type="entry name" value="Invasin/intimin_cell_adhesion"/>
</dbReference>
<evidence type="ECO:0000313" key="1">
    <source>
        <dbReference type="EMBL" id="MBK5896341.1"/>
    </source>
</evidence>
<proteinExistence type="predicted"/>
<evidence type="ECO:0000313" key="2">
    <source>
        <dbReference type="Proteomes" id="UP000604730"/>
    </source>
</evidence>
<dbReference type="RefSeq" id="WP_208427922.1">
    <property type="nucleotide sequence ID" value="NZ_JAEPRJ010000001.1"/>
</dbReference>
<dbReference type="Proteomes" id="UP000604730">
    <property type="component" value="Unassembled WGS sequence"/>
</dbReference>